<dbReference type="AlphaFoldDB" id="A0A1S2XXH4"/>
<dbReference type="SMART" id="SM00751">
    <property type="entry name" value="BSD"/>
    <property type="match status" value="2"/>
</dbReference>
<reference evidence="3" key="1">
    <citation type="journal article" date="2013" name="Nat. Biotechnol.">
        <title>Draft genome sequence of chickpea (Cicer arietinum) provides a resource for trait improvement.</title>
        <authorList>
            <person name="Varshney R.K."/>
            <person name="Song C."/>
            <person name="Saxena R.K."/>
            <person name="Azam S."/>
            <person name="Yu S."/>
            <person name="Sharpe A.G."/>
            <person name="Cannon S."/>
            <person name="Baek J."/>
            <person name="Rosen B.D."/>
            <person name="Tar'an B."/>
            <person name="Millan T."/>
            <person name="Zhang X."/>
            <person name="Ramsay L.D."/>
            <person name="Iwata A."/>
            <person name="Wang Y."/>
            <person name="Nelson W."/>
            <person name="Farmer A.D."/>
            <person name="Gaur P.M."/>
            <person name="Soderlund C."/>
            <person name="Penmetsa R.V."/>
            <person name="Xu C."/>
            <person name="Bharti A.K."/>
            <person name="He W."/>
            <person name="Winter P."/>
            <person name="Zhao S."/>
            <person name="Hane J.K."/>
            <person name="Carrasquilla-Garcia N."/>
            <person name="Condie J.A."/>
            <person name="Upadhyaya H.D."/>
            <person name="Luo M.C."/>
            <person name="Thudi M."/>
            <person name="Gowda C.L."/>
            <person name="Singh N.P."/>
            <person name="Lichtenzveig J."/>
            <person name="Gali K.K."/>
            <person name="Rubio J."/>
            <person name="Nadarajan N."/>
            <person name="Dolezel J."/>
            <person name="Bansal K.C."/>
            <person name="Xu X."/>
            <person name="Edwards D."/>
            <person name="Zhang G."/>
            <person name="Kahl G."/>
            <person name="Gil J."/>
            <person name="Singh K.B."/>
            <person name="Datta S.K."/>
            <person name="Jackson S.A."/>
            <person name="Wang J."/>
            <person name="Cook D.R."/>
        </authorList>
    </citation>
    <scope>NUCLEOTIDE SEQUENCE [LARGE SCALE GENOMIC DNA]</scope>
    <source>
        <strain evidence="3">cv. CDC Frontier</strain>
    </source>
</reference>
<keyword evidence="3" id="KW-1185">Reference proteome</keyword>
<organism evidence="3 4">
    <name type="scientific">Cicer arietinum</name>
    <name type="common">Chickpea</name>
    <name type="synonym">Garbanzo</name>
    <dbReference type="NCBI Taxonomy" id="3827"/>
    <lineage>
        <taxon>Eukaryota</taxon>
        <taxon>Viridiplantae</taxon>
        <taxon>Streptophyta</taxon>
        <taxon>Embryophyta</taxon>
        <taxon>Tracheophyta</taxon>
        <taxon>Spermatophyta</taxon>
        <taxon>Magnoliopsida</taxon>
        <taxon>eudicotyledons</taxon>
        <taxon>Gunneridae</taxon>
        <taxon>Pentapetalae</taxon>
        <taxon>rosids</taxon>
        <taxon>fabids</taxon>
        <taxon>Fabales</taxon>
        <taxon>Fabaceae</taxon>
        <taxon>Papilionoideae</taxon>
        <taxon>50 kb inversion clade</taxon>
        <taxon>NPAAA clade</taxon>
        <taxon>Hologalegina</taxon>
        <taxon>IRL clade</taxon>
        <taxon>Cicereae</taxon>
        <taxon>Cicer</taxon>
    </lineage>
</organism>
<accession>A0A1S2XXH4</accession>
<sequence length="586" mass="66846">MSSSQQVVKRAKYKTTVKDPGTPGVLKLTQEKLVFKPNDPTSNNRVEVDFRLIKNHKHTKEGSNKPPWLNLGHSQGSYIFELENFSDLHVCRELVGIALSKHVEPPKVVSDEQLSPAEMTLRIKLLQEDSKLQKLHKDLVASGKLTESEFWATKKKLLDQDESRKLKQRIGFKNSLIFDTKPTSDGRINQVKFQLTPEIKYQIFALKPAVHQAFLNFVPSKMSEVDFWNKYFKAEYIHSTKNTIAAAAEAAEDEDLAVFLKDDEILENEARKKVRRVDPTLDMEADQGDDYTHLPDHGIFRDGSKETAEAQNTFYRRTLLQDLNRQSEVVLEGKTLDMDMEHPRTVAEVLARRKQESDGVIEEERRNRISKMTQIEDLQAQDDHRFAPLCIKDPRDYFDSQQVNALKSLDDSLAGKEQIRCNLGSEEAYGSLRESISKIKAIGLMDPLLSPEVAFKVLNGLTKNISSTKSHLGKSSQESVLDILPNTTKEKLLDHWVCSQELLRHFWSSYPVTTQNLVNKTKRMKDAISQIYSKLEEIKVSAKSDLRHQVSLVVHPMQQALDAALLHYDADVRKRNARGTKPNGYV</sequence>
<dbReference type="Gene3D" id="6.10.140.1200">
    <property type="match status" value="1"/>
</dbReference>
<dbReference type="PROSITE" id="PS50858">
    <property type="entry name" value="BSD"/>
    <property type="match status" value="2"/>
</dbReference>
<evidence type="ECO:0000313" key="4">
    <source>
        <dbReference type="RefSeq" id="XP_004496077.1"/>
    </source>
</evidence>
<feature type="region of interest" description="Disordered" evidence="1">
    <location>
        <begin position="284"/>
        <end position="303"/>
    </location>
</feature>
<dbReference type="PaxDb" id="3827-XP_004496077.1"/>
<dbReference type="GeneID" id="101509283"/>
<dbReference type="GO" id="GO:0006289">
    <property type="term" value="P:nucleotide-excision repair"/>
    <property type="evidence" value="ECO:0007669"/>
    <property type="project" value="InterPro"/>
</dbReference>
<dbReference type="SUPFAM" id="SSF140383">
    <property type="entry name" value="BSD domain-like"/>
    <property type="match status" value="2"/>
</dbReference>
<dbReference type="KEGG" id="cam:101509283"/>
<name>A0A1S2XXH4_CICAR</name>
<dbReference type="InterPro" id="IPR027079">
    <property type="entry name" value="Tfb1/GTF2H1"/>
</dbReference>
<dbReference type="Proteomes" id="UP000087171">
    <property type="component" value="Chromosome Ca4"/>
</dbReference>
<dbReference type="Pfam" id="PF03909">
    <property type="entry name" value="BSD"/>
    <property type="match status" value="1"/>
</dbReference>
<dbReference type="GO" id="GO:0006351">
    <property type="term" value="P:DNA-templated transcription"/>
    <property type="evidence" value="ECO:0007669"/>
    <property type="project" value="InterPro"/>
</dbReference>
<dbReference type="PANTHER" id="PTHR12856">
    <property type="entry name" value="TRANSCRIPTION INITIATION FACTOR IIH-RELATED"/>
    <property type="match status" value="1"/>
</dbReference>
<proteinExistence type="predicted"/>
<dbReference type="InterPro" id="IPR035925">
    <property type="entry name" value="BSD_dom_sf"/>
</dbReference>
<dbReference type="OrthoDB" id="360521at2759"/>
<gene>
    <name evidence="4" type="primary">LOC101509283</name>
</gene>
<feature type="region of interest" description="Disordered" evidence="1">
    <location>
        <begin position="1"/>
        <end position="22"/>
    </location>
</feature>
<dbReference type="InterPro" id="IPR005607">
    <property type="entry name" value="BSD_dom"/>
</dbReference>
<dbReference type="STRING" id="3827.A0A1S2XXH4"/>
<feature type="domain" description="BSD" evidence="2">
    <location>
        <begin position="187"/>
        <end position="239"/>
    </location>
</feature>
<dbReference type="SUPFAM" id="SSF50729">
    <property type="entry name" value="PH domain-like"/>
    <property type="match status" value="1"/>
</dbReference>
<feature type="compositionally biased region" description="Basic and acidic residues" evidence="1">
    <location>
        <begin position="290"/>
        <end position="303"/>
    </location>
</feature>
<evidence type="ECO:0000256" key="1">
    <source>
        <dbReference type="SAM" id="MobiDB-lite"/>
    </source>
</evidence>
<dbReference type="RefSeq" id="XP_004496077.1">
    <property type="nucleotide sequence ID" value="XM_004496020.3"/>
</dbReference>
<feature type="domain" description="BSD" evidence="2">
    <location>
        <begin position="104"/>
        <end position="162"/>
    </location>
</feature>
<reference evidence="4" key="2">
    <citation type="submission" date="2025-08" db="UniProtKB">
        <authorList>
            <consortium name="RefSeq"/>
        </authorList>
    </citation>
    <scope>IDENTIFICATION</scope>
    <source>
        <tissue evidence="4">Etiolated seedlings</tissue>
    </source>
</reference>
<dbReference type="eggNOG" id="KOG2074">
    <property type="taxonomic scope" value="Eukaryota"/>
</dbReference>
<evidence type="ECO:0000259" key="2">
    <source>
        <dbReference type="PROSITE" id="PS50858"/>
    </source>
</evidence>
<evidence type="ECO:0000313" key="3">
    <source>
        <dbReference type="Proteomes" id="UP000087171"/>
    </source>
</evidence>
<protein>
    <submittedName>
        <fullName evidence="4">General transcription and DNA repair factor IIH subunit TFB1-1-like</fullName>
    </submittedName>
</protein>
<dbReference type="GO" id="GO:0000439">
    <property type="term" value="C:transcription factor TFIIH core complex"/>
    <property type="evidence" value="ECO:0007669"/>
    <property type="project" value="InterPro"/>
</dbReference>